<evidence type="ECO:0000256" key="2">
    <source>
        <dbReference type="ARBA" id="ARBA00022741"/>
    </source>
</evidence>
<dbReference type="Gene3D" id="3.40.50.300">
    <property type="entry name" value="P-loop containing nucleotide triphosphate hydrolases"/>
    <property type="match status" value="1"/>
</dbReference>
<keyword evidence="4" id="KW-0067">ATP-binding</keyword>
<sequence length="351" mass="39822">MEILFNAVGGFVVEVGKFVSKCIYPKIENIIRFSTKIEDLRKEMENLAKFRDDIKEKLEGAEREGYKTKPHVVKWIEDVQKLENEWEAMQESIAAAKTLVYKFCPKCRLRSEVSTQAKNIRDQFCKLKEVGENFGSNLVVENYRVKKVEHIPEPSIEGQLTATRNLNKLLRLLEDDEVFIIGVWGAGGVGKITLVTNLNNELLKTGVLSRKLSFGVVIWVTVPKPPIDIRKVQAQIASRLNIKIDSEGSDRSFSSKICERLKEEKSFLLILDDVWEPINLDDVGGPQLAARSKVIITSRFLSVCNQMKTDVEMKVYTLDEDESWQLFAKKCGKYCQSGANPSIGKGNCKRV</sequence>
<evidence type="ECO:0000256" key="5">
    <source>
        <dbReference type="SAM" id="Coils"/>
    </source>
</evidence>
<proteinExistence type="inferred from homology"/>
<dbReference type="Proteomes" id="UP000222542">
    <property type="component" value="Unassembled WGS sequence"/>
</dbReference>
<protein>
    <recommendedName>
        <fullName evidence="6">NB-ARC domain-containing protein</fullName>
    </recommendedName>
</protein>
<evidence type="ECO:0000256" key="4">
    <source>
        <dbReference type="ARBA" id="ARBA00022840"/>
    </source>
</evidence>
<dbReference type="GO" id="GO:0005524">
    <property type="term" value="F:ATP binding"/>
    <property type="evidence" value="ECO:0007669"/>
    <property type="project" value="UniProtKB-KW"/>
</dbReference>
<dbReference type="AlphaFoldDB" id="A0A2G2ZN84"/>
<gene>
    <name evidence="7" type="ORF">T459_11895</name>
</gene>
<comment type="caution">
    <text evidence="7">The sequence shown here is derived from an EMBL/GenBank/DDBJ whole genome shotgun (WGS) entry which is preliminary data.</text>
</comment>
<keyword evidence="3" id="KW-0611">Plant defense</keyword>
<reference evidence="7 8" key="1">
    <citation type="journal article" date="2014" name="Nat. Genet.">
        <title>Genome sequence of the hot pepper provides insights into the evolution of pungency in Capsicum species.</title>
        <authorList>
            <person name="Kim S."/>
            <person name="Park M."/>
            <person name="Yeom S.I."/>
            <person name="Kim Y.M."/>
            <person name="Lee J.M."/>
            <person name="Lee H.A."/>
            <person name="Seo E."/>
            <person name="Choi J."/>
            <person name="Cheong K."/>
            <person name="Kim K.T."/>
            <person name="Jung K."/>
            <person name="Lee G.W."/>
            <person name="Oh S.K."/>
            <person name="Bae C."/>
            <person name="Kim S.B."/>
            <person name="Lee H.Y."/>
            <person name="Kim S.Y."/>
            <person name="Kim M.S."/>
            <person name="Kang B.C."/>
            <person name="Jo Y.D."/>
            <person name="Yang H.B."/>
            <person name="Jeong H.J."/>
            <person name="Kang W.H."/>
            <person name="Kwon J.K."/>
            <person name="Shin C."/>
            <person name="Lim J.Y."/>
            <person name="Park J.H."/>
            <person name="Huh J.H."/>
            <person name="Kim J.S."/>
            <person name="Kim B.D."/>
            <person name="Cohen O."/>
            <person name="Paran I."/>
            <person name="Suh M.C."/>
            <person name="Lee S.B."/>
            <person name="Kim Y.K."/>
            <person name="Shin Y."/>
            <person name="Noh S.J."/>
            <person name="Park J."/>
            <person name="Seo Y.S."/>
            <person name="Kwon S.Y."/>
            <person name="Kim H.A."/>
            <person name="Park J.M."/>
            <person name="Kim H.J."/>
            <person name="Choi S.B."/>
            <person name="Bosland P.W."/>
            <person name="Reeves G."/>
            <person name="Jo S.H."/>
            <person name="Lee B.W."/>
            <person name="Cho H.T."/>
            <person name="Choi H.S."/>
            <person name="Lee M.S."/>
            <person name="Yu Y."/>
            <person name="Do Choi Y."/>
            <person name="Park B.S."/>
            <person name="van Deynze A."/>
            <person name="Ashrafi H."/>
            <person name="Hill T."/>
            <person name="Kim W.T."/>
            <person name="Pai H.S."/>
            <person name="Ahn H.K."/>
            <person name="Yeam I."/>
            <person name="Giovannoni J.J."/>
            <person name="Rose J.K."/>
            <person name="Sorensen I."/>
            <person name="Lee S.J."/>
            <person name="Kim R.W."/>
            <person name="Choi I.Y."/>
            <person name="Choi B.S."/>
            <person name="Lim J.S."/>
            <person name="Lee Y.H."/>
            <person name="Choi D."/>
        </authorList>
    </citation>
    <scope>NUCLEOTIDE SEQUENCE [LARGE SCALE GENOMIC DNA]</scope>
    <source>
        <strain evidence="8">cv. CM334</strain>
    </source>
</reference>
<evidence type="ECO:0000313" key="7">
    <source>
        <dbReference type="EMBL" id="PHT83452.1"/>
    </source>
</evidence>
<dbReference type="SUPFAM" id="SSF52540">
    <property type="entry name" value="P-loop containing nucleoside triphosphate hydrolases"/>
    <property type="match status" value="1"/>
</dbReference>
<keyword evidence="8" id="KW-1185">Reference proteome</keyword>
<reference evidence="7 8" key="2">
    <citation type="journal article" date="2017" name="Genome Biol.">
        <title>New reference genome sequences of hot pepper reveal the massive evolution of plant disease-resistance genes by retroduplication.</title>
        <authorList>
            <person name="Kim S."/>
            <person name="Park J."/>
            <person name="Yeom S.I."/>
            <person name="Kim Y.M."/>
            <person name="Seo E."/>
            <person name="Kim K.T."/>
            <person name="Kim M.S."/>
            <person name="Lee J.M."/>
            <person name="Cheong K."/>
            <person name="Shin H.S."/>
            <person name="Kim S.B."/>
            <person name="Han K."/>
            <person name="Lee J."/>
            <person name="Park M."/>
            <person name="Lee H.A."/>
            <person name="Lee H.Y."/>
            <person name="Lee Y."/>
            <person name="Oh S."/>
            <person name="Lee J.H."/>
            <person name="Choi E."/>
            <person name="Choi E."/>
            <person name="Lee S.E."/>
            <person name="Jeon J."/>
            <person name="Kim H."/>
            <person name="Choi G."/>
            <person name="Song H."/>
            <person name="Lee J."/>
            <person name="Lee S.C."/>
            <person name="Kwon J.K."/>
            <person name="Lee H.Y."/>
            <person name="Koo N."/>
            <person name="Hong Y."/>
            <person name="Kim R.W."/>
            <person name="Kang W.H."/>
            <person name="Huh J.H."/>
            <person name="Kang B.C."/>
            <person name="Yang T.J."/>
            <person name="Lee Y.H."/>
            <person name="Bennetzen J.L."/>
            <person name="Choi D."/>
        </authorList>
    </citation>
    <scope>NUCLEOTIDE SEQUENCE [LARGE SCALE GENOMIC DNA]</scope>
    <source>
        <strain evidence="8">cv. CM334</strain>
    </source>
</reference>
<dbReference type="GO" id="GO:0043531">
    <property type="term" value="F:ADP binding"/>
    <property type="evidence" value="ECO:0007669"/>
    <property type="project" value="InterPro"/>
</dbReference>
<evidence type="ECO:0000256" key="1">
    <source>
        <dbReference type="ARBA" id="ARBA00008894"/>
    </source>
</evidence>
<dbReference type="Pfam" id="PF00931">
    <property type="entry name" value="NB-ARC"/>
    <property type="match status" value="1"/>
</dbReference>
<dbReference type="InterPro" id="IPR027417">
    <property type="entry name" value="P-loop_NTPase"/>
</dbReference>
<evidence type="ECO:0000259" key="6">
    <source>
        <dbReference type="Pfam" id="PF00931"/>
    </source>
</evidence>
<name>A0A2G2ZN84_CAPAN</name>
<dbReference type="EMBL" id="AYRZ02000004">
    <property type="protein sequence ID" value="PHT83452.1"/>
    <property type="molecule type" value="Genomic_DNA"/>
</dbReference>
<dbReference type="PANTHER" id="PTHR33463:SF218">
    <property type="entry name" value="DISEASE RESISTANCE PROTEIN RPS2-LIKE"/>
    <property type="match status" value="1"/>
</dbReference>
<dbReference type="PANTHER" id="PTHR33463">
    <property type="entry name" value="NB-ARC DOMAIN-CONTAINING PROTEIN-RELATED"/>
    <property type="match status" value="1"/>
</dbReference>
<evidence type="ECO:0000256" key="3">
    <source>
        <dbReference type="ARBA" id="ARBA00022821"/>
    </source>
</evidence>
<feature type="coiled-coil region" evidence="5">
    <location>
        <begin position="37"/>
        <end position="99"/>
    </location>
</feature>
<dbReference type="STRING" id="4072.A0A2G2ZN84"/>
<dbReference type="FunFam" id="3.40.50.300:FF:001091">
    <property type="entry name" value="Probable disease resistance protein At1g61300"/>
    <property type="match status" value="1"/>
</dbReference>
<dbReference type="InterPro" id="IPR050905">
    <property type="entry name" value="Plant_NBS-LRR"/>
</dbReference>
<comment type="similarity">
    <text evidence="1">Belongs to the disease resistance NB-LRR family.</text>
</comment>
<dbReference type="InterPro" id="IPR002182">
    <property type="entry name" value="NB-ARC"/>
</dbReference>
<keyword evidence="5" id="KW-0175">Coiled coil</keyword>
<keyword evidence="2" id="KW-0547">Nucleotide-binding</keyword>
<feature type="domain" description="NB-ARC" evidence="6">
    <location>
        <begin position="168"/>
        <end position="332"/>
    </location>
</feature>
<evidence type="ECO:0000313" key="8">
    <source>
        <dbReference type="Proteomes" id="UP000222542"/>
    </source>
</evidence>
<dbReference type="PRINTS" id="PR00364">
    <property type="entry name" value="DISEASERSIST"/>
</dbReference>
<dbReference type="GO" id="GO:0006952">
    <property type="term" value="P:defense response"/>
    <property type="evidence" value="ECO:0007669"/>
    <property type="project" value="UniProtKB-KW"/>
</dbReference>
<dbReference type="Gramene" id="PHT83452">
    <property type="protein sequence ID" value="PHT83452"/>
    <property type="gene ID" value="T459_11895"/>
</dbReference>
<organism evidence="7 8">
    <name type="scientific">Capsicum annuum</name>
    <name type="common">Capsicum pepper</name>
    <dbReference type="NCBI Taxonomy" id="4072"/>
    <lineage>
        <taxon>Eukaryota</taxon>
        <taxon>Viridiplantae</taxon>
        <taxon>Streptophyta</taxon>
        <taxon>Embryophyta</taxon>
        <taxon>Tracheophyta</taxon>
        <taxon>Spermatophyta</taxon>
        <taxon>Magnoliopsida</taxon>
        <taxon>eudicotyledons</taxon>
        <taxon>Gunneridae</taxon>
        <taxon>Pentapetalae</taxon>
        <taxon>asterids</taxon>
        <taxon>lamiids</taxon>
        <taxon>Solanales</taxon>
        <taxon>Solanaceae</taxon>
        <taxon>Solanoideae</taxon>
        <taxon>Capsiceae</taxon>
        <taxon>Capsicum</taxon>
    </lineage>
</organism>
<dbReference type="OMA" id="SIGKGNC"/>
<accession>A0A2G2ZN84</accession>